<dbReference type="GO" id="GO:0005930">
    <property type="term" value="C:axoneme"/>
    <property type="evidence" value="ECO:0007669"/>
    <property type="project" value="UniProtKB-SubCell"/>
</dbReference>
<comment type="similarity">
    <text evidence="8">Belongs to the CFAP43 family.</text>
</comment>
<dbReference type="InterPro" id="IPR036322">
    <property type="entry name" value="WD40_repeat_dom_sf"/>
</dbReference>
<keyword evidence="2" id="KW-0963">Cytoplasm</keyword>
<name>A0A921YKQ6_MANSE</name>
<gene>
    <name evidence="12" type="ORF">O3G_MSEX001697</name>
</gene>
<dbReference type="Proteomes" id="UP000791440">
    <property type="component" value="Unassembled WGS sequence"/>
</dbReference>
<dbReference type="GO" id="GO:0003341">
    <property type="term" value="P:cilium movement"/>
    <property type="evidence" value="ECO:0007669"/>
    <property type="project" value="UniProtKB-ARBA"/>
</dbReference>
<comment type="subcellular location">
    <subcellularLocation>
        <location evidence="1">Cytoplasm</location>
        <location evidence="1">Cytoskeleton</location>
        <location evidence="1">Cilium axoneme</location>
    </subcellularLocation>
</comment>
<proteinExistence type="inferred from homology"/>
<keyword evidence="5 10" id="KW-0175">Coiled coil</keyword>
<feature type="coiled-coil region" evidence="10">
    <location>
        <begin position="701"/>
        <end position="760"/>
    </location>
</feature>
<evidence type="ECO:0000256" key="7">
    <source>
        <dbReference type="ARBA" id="ARBA00023273"/>
    </source>
</evidence>
<dbReference type="InterPro" id="IPR015943">
    <property type="entry name" value="WD40/YVTN_repeat-like_dom_sf"/>
</dbReference>
<keyword evidence="6" id="KW-0206">Cytoskeleton</keyword>
<protein>
    <recommendedName>
        <fullName evidence="9">Cilia- and flagella-associated protein 43</fullName>
    </recommendedName>
</protein>
<sequence>MTEEKSETLSNDKTYDPKVRWVIPQRLDFMTFIGKDVLAVAHDIYIVFLNLKTHVEHVYVANDVTRGDGVDVVAGHRTNLFAFAEKVKNARIFIVTYPSFNIITELKDTDVNRYKGLCLMECDLVAGFSGFPDYLISVWNWRTKQRLISLPTGVIRRSQIYMASRSHMLICECWGEGLIVWEVAQCYKKCFMLKRPKEEKTGWEVSVPPLVGVCWSNEGQLYAIDPSGNLYGILSDGIGMVTQLEWSEERKGTRKPSVCTFGNGMLLYGPDNCLRSLKKSGSTWKVVFTFIPHDDVVRLLSNSTNDVAAVWTSSGLVYRITGDEDKVHVNLFTHKQRNITKVQMIAPDYTHLATIDDSGVLCIYEILSTKLVLVKFVEGEDISFQASPMDPLLIVYGEVDTNYGMALFTYSPEGLEKAGSVCLTNQIVSEVVFSPTGRELVAAAMSAGHIFIYKLSEDYKLTLVRYTELGRGLADCFLMRVGDAMRSFSLVLFSDKYAIGERIICINAESGKDNKFAGKMQGPYQKLLPLSTKDTMLAIPHLSKQFHVLKLSGDKGVTVSVKMGPIIDSGHDIKSFMGFLNFGALLTYGYDGTIIFRQPDAPEEYELKLITSHRYESGIRNALVDAHNTCILHLGRNRTLACALLHAHAEPGDPAHAPIDINLFDEKVHTVTIIGEKDKNYLDLQEDKKVHEEAMDYKRQRDEVVKTFESIQNKLVELLEENLVEVPLHQLSLAEFNLHQEHKKERLKQAEKERETIRLETEARIMAQDKVTAWIKKQCWDTMLTPRVKLFAIFSHYQVENYAVLPTQRDNWPELQQIEALRSIEMENDGDLFKPWEEVSEEVASISKSQTEEVPEPSPSARDVRRSAESALEEAAQALEAGAQPHALAASSAHRCVPVPLYMIPQTLAFSFLQMNWLQHIVKLNVQNMRLWFNKQFDDLMNLKKREVGLVEERNARLRFIIEELNKLSDLRGSFHHLTIEIKNPEWRQEEQPLKLIKVEPEECSIEPYISPSQIVIIPPDPGPKDDFRERALMDMMDGVLEKLWHEEIKKPIPMPQCMLDKEPEHFNEDDLRLVFDYEAKVAFRNEERDKYRKMLHAEYAKLSQLLNESIVKFNQKVKDMWLTKLKTDSVIGQENLSLMRLRRVNLDRVEMAEKLEDMRAQIAKYERETAVLTQEQQMIQEQSADCQASYETLTIKDKYMERTFKNHFVDLSPIIVDQCYKFFKKRPKWHQRATMIPVVLYDLANAVLSGVRPPLLHPDCLEFFKGVEQLDLLSNMPPVIDEVLWGTMCKLRRAKIENEIRMRAVGQEMAYVDSANNVWTKAIQARRNQLAALHDMITQHRHEVEVTARNKTIQLVLPAGQVEITTTGHIEDYEDATLILREDIEKINNVILKVGDMKLRMMRKQMDFRKGILSKEWEHAQMKMRLRHMEQELYSYQRLKIPKELQLYLKNKELGYTDEQDYVRMEKEMEASKMSVNKILNEQIHRVEELELKLNALETQSAQLEKLIANLNVKVSEKRLNEDPLEPIRIRRIFKKRMETLVMRSQLIRDVQANHTTIVLLQTELELLRLKTYPTLASFRTFS</sequence>
<dbReference type="PANTHER" id="PTHR14885">
    <property type="entry name" value="CILIA- AND FLAGELLA-ASSOCIATED PROTEIN 43-RELATED"/>
    <property type="match status" value="1"/>
</dbReference>
<evidence type="ECO:0000256" key="11">
    <source>
        <dbReference type="SAM" id="MobiDB-lite"/>
    </source>
</evidence>
<keyword evidence="7" id="KW-0966">Cell projection</keyword>
<evidence type="ECO:0000256" key="5">
    <source>
        <dbReference type="ARBA" id="ARBA00023054"/>
    </source>
</evidence>
<feature type="coiled-coil region" evidence="10">
    <location>
        <begin position="1142"/>
        <end position="1183"/>
    </location>
</feature>
<reference evidence="12" key="1">
    <citation type="journal article" date="2016" name="Insect Biochem. Mol. Biol.">
        <title>Multifaceted biological insights from a draft genome sequence of the tobacco hornworm moth, Manduca sexta.</title>
        <authorList>
            <person name="Kanost M.R."/>
            <person name="Arrese E.L."/>
            <person name="Cao X."/>
            <person name="Chen Y.R."/>
            <person name="Chellapilla S."/>
            <person name="Goldsmith M.R."/>
            <person name="Grosse-Wilde E."/>
            <person name="Heckel D.G."/>
            <person name="Herndon N."/>
            <person name="Jiang H."/>
            <person name="Papanicolaou A."/>
            <person name="Qu J."/>
            <person name="Soulages J.L."/>
            <person name="Vogel H."/>
            <person name="Walters J."/>
            <person name="Waterhouse R.M."/>
            <person name="Ahn S.J."/>
            <person name="Almeida F.C."/>
            <person name="An C."/>
            <person name="Aqrawi P."/>
            <person name="Bretschneider A."/>
            <person name="Bryant W.B."/>
            <person name="Bucks S."/>
            <person name="Chao H."/>
            <person name="Chevignon G."/>
            <person name="Christen J.M."/>
            <person name="Clarke D.F."/>
            <person name="Dittmer N.T."/>
            <person name="Ferguson L.C.F."/>
            <person name="Garavelou S."/>
            <person name="Gordon K.H.J."/>
            <person name="Gunaratna R.T."/>
            <person name="Han Y."/>
            <person name="Hauser F."/>
            <person name="He Y."/>
            <person name="Heidel-Fischer H."/>
            <person name="Hirsh A."/>
            <person name="Hu Y."/>
            <person name="Jiang H."/>
            <person name="Kalra D."/>
            <person name="Klinner C."/>
            <person name="Konig C."/>
            <person name="Kovar C."/>
            <person name="Kroll A.R."/>
            <person name="Kuwar S.S."/>
            <person name="Lee S.L."/>
            <person name="Lehman R."/>
            <person name="Li K."/>
            <person name="Li Z."/>
            <person name="Liang H."/>
            <person name="Lovelace S."/>
            <person name="Lu Z."/>
            <person name="Mansfield J.H."/>
            <person name="McCulloch K.J."/>
            <person name="Mathew T."/>
            <person name="Morton B."/>
            <person name="Muzny D.M."/>
            <person name="Neunemann D."/>
            <person name="Ongeri F."/>
            <person name="Pauchet Y."/>
            <person name="Pu L.L."/>
            <person name="Pyrousis I."/>
            <person name="Rao X.J."/>
            <person name="Redding A."/>
            <person name="Roesel C."/>
            <person name="Sanchez-Gracia A."/>
            <person name="Schaack S."/>
            <person name="Shukla A."/>
            <person name="Tetreau G."/>
            <person name="Wang Y."/>
            <person name="Xiong G.H."/>
            <person name="Traut W."/>
            <person name="Walsh T.K."/>
            <person name="Worley K.C."/>
            <person name="Wu D."/>
            <person name="Wu W."/>
            <person name="Wu Y.Q."/>
            <person name="Zhang X."/>
            <person name="Zou Z."/>
            <person name="Zucker H."/>
            <person name="Briscoe A.D."/>
            <person name="Burmester T."/>
            <person name="Clem R.J."/>
            <person name="Feyereisen R."/>
            <person name="Grimmelikhuijzen C.J.P."/>
            <person name="Hamodrakas S.J."/>
            <person name="Hansson B.S."/>
            <person name="Huguet E."/>
            <person name="Jermiin L.S."/>
            <person name="Lan Q."/>
            <person name="Lehman H.K."/>
            <person name="Lorenzen M."/>
            <person name="Merzendorfer H."/>
            <person name="Michalopoulos I."/>
            <person name="Morton D.B."/>
            <person name="Muthukrishnan S."/>
            <person name="Oakeshott J.G."/>
            <person name="Palmer W."/>
            <person name="Park Y."/>
            <person name="Passarelli A.L."/>
            <person name="Rozas J."/>
            <person name="Schwartz L.M."/>
            <person name="Smith W."/>
            <person name="Southgate A."/>
            <person name="Vilcinskas A."/>
            <person name="Vogt R."/>
            <person name="Wang P."/>
            <person name="Werren J."/>
            <person name="Yu X.Q."/>
            <person name="Zhou J.J."/>
            <person name="Brown S.J."/>
            <person name="Scherer S.E."/>
            <person name="Richards S."/>
            <person name="Blissard G.W."/>
        </authorList>
    </citation>
    <scope>NUCLEOTIDE SEQUENCE</scope>
</reference>
<keyword evidence="4" id="KW-0677">Repeat</keyword>
<evidence type="ECO:0000256" key="8">
    <source>
        <dbReference type="ARBA" id="ARBA00023605"/>
    </source>
</evidence>
<keyword evidence="13" id="KW-1185">Reference proteome</keyword>
<dbReference type="SUPFAM" id="SSF50978">
    <property type="entry name" value="WD40 repeat-like"/>
    <property type="match status" value="1"/>
</dbReference>
<dbReference type="PANTHER" id="PTHR14885:SF1">
    <property type="entry name" value="CILIA- AND FLAGELLA-ASSOCIATED PROTEIN 43"/>
    <property type="match status" value="1"/>
</dbReference>
<evidence type="ECO:0000256" key="2">
    <source>
        <dbReference type="ARBA" id="ARBA00022490"/>
    </source>
</evidence>
<evidence type="ECO:0000313" key="13">
    <source>
        <dbReference type="Proteomes" id="UP000791440"/>
    </source>
</evidence>
<reference evidence="12" key="2">
    <citation type="submission" date="2020-12" db="EMBL/GenBank/DDBJ databases">
        <authorList>
            <person name="Kanost M."/>
        </authorList>
    </citation>
    <scope>NUCLEOTIDE SEQUENCE</scope>
</reference>
<dbReference type="Gene3D" id="2.130.10.10">
    <property type="entry name" value="YVTN repeat-like/Quinoprotein amine dehydrogenase"/>
    <property type="match status" value="2"/>
</dbReference>
<organism evidence="12 13">
    <name type="scientific">Manduca sexta</name>
    <name type="common">Tobacco hawkmoth</name>
    <name type="synonym">Tobacco hornworm</name>
    <dbReference type="NCBI Taxonomy" id="7130"/>
    <lineage>
        <taxon>Eukaryota</taxon>
        <taxon>Metazoa</taxon>
        <taxon>Ecdysozoa</taxon>
        <taxon>Arthropoda</taxon>
        <taxon>Hexapoda</taxon>
        <taxon>Insecta</taxon>
        <taxon>Pterygota</taxon>
        <taxon>Neoptera</taxon>
        <taxon>Endopterygota</taxon>
        <taxon>Lepidoptera</taxon>
        <taxon>Glossata</taxon>
        <taxon>Ditrysia</taxon>
        <taxon>Bombycoidea</taxon>
        <taxon>Sphingidae</taxon>
        <taxon>Sphinginae</taxon>
        <taxon>Sphingini</taxon>
        <taxon>Manduca</taxon>
    </lineage>
</organism>
<dbReference type="Pfam" id="PF25828">
    <property type="entry name" value="CC_Cfap43"/>
    <property type="match status" value="1"/>
</dbReference>
<evidence type="ECO:0000256" key="1">
    <source>
        <dbReference type="ARBA" id="ARBA00004430"/>
    </source>
</evidence>
<keyword evidence="3" id="KW-0853">WD repeat</keyword>
<dbReference type="GO" id="GO:0060271">
    <property type="term" value="P:cilium assembly"/>
    <property type="evidence" value="ECO:0007669"/>
    <property type="project" value="TreeGrafter"/>
</dbReference>
<evidence type="ECO:0000256" key="4">
    <source>
        <dbReference type="ARBA" id="ARBA00022737"/>
    </source>
</evidence>
<evidence type="ECO:0000256" key="10">
    <source>
        <dbReference type="SAM" id="Coils"/>
    </source>
</evidence>
<feature type="coiled-coil region" evidence="10">
    <location>
        <begin position="1481"/>
        <end position="1515"/>
    </location>
</feature>
<accession>A0A921YKQ6</accession>
<comment type="caution">
    <text evidence="12">The sequence shown here is derived from an EMBL/GenBank/DDBJ whole genome shotgun (WGS) entry which is preliminary data.</text>
</comment>
<evidence type="ECO:0000256" key="3">
    <source>
        <dbReference type="ARBA" id="ARBA00022574"/>
    </source>
</evidence>
<evidence type="ECO:0000256" key="6">
    <source>
        <dbReference type="ARBA" id="ARBA00023212"/>
    </source>
</evidence>
<feature type="region of interest" description="Disordered" evidence="11">
    <location>
        <begin position="844"/>
        <end position="867"/>
    </location>
</feature>
<dbReference type="EMBL" id="JH668284">
    <property type="protein sequence ID" value="KAG6441143.1"/>
    <property type="molecule type" value="Genomic_DNA"/>
</dbReference>
<evidence type="ECO:0000256" key="9">
    <source>
        <dbReference type="ARBA" id="ARBA00023662"/>
    </source>
</evidence>
<evidence type="ECO:0000313" key="12">
    <source>
        <dbReference type="EMBL" id="KAG6441143.1"/>
    </source>
</evidence>